<keyword evidence="4" id="KW-1185">Reference proteome</keyword>
<sequence length="175" mass="17778">MRSDPSAEPPAADRPDATGPGRTPFAPRTLLFDGSVAAFVVTGLYALLYAVPLPPFGVPGYLLIVAFDRLESLFPSLVAWVGFDPAFAGFLAALAVVAAIGASWARSRGATAGRSVAAGAAVTVVGVVGGALSLAVFLPFAGGDYAPLLLVSATSVLLLFGGRYLAIGRFGRRPA</sequence>
<dbReference type="Proteomes" id="UP001596388">
    <property type="component" value="Unassembled WGS sequence"/>
</dbReference>
<evidence type="ECO:0008006" key="5">
    <source>
        <dbReference type="Google" id="ProtNLM"/>
    </source>
</evidence>
<protein>
    <recommendedName>
        <fullName evidence="5">TIGR04206 family protein</fullName>
    </recommendedName>
</protein>
<gene>
    <name evidence="3" type="ORF">ACFQKD_11090</name>
</gene>
<feature type="transmembrane region" description="Helical" evidence="2">
    <location>
        <begin position="77"/>
        <end position="104"/>
    </location>
</feature>
<dbReference type="AlphaFoldDB" id="A0ABD5X214"/>
<keyword evidence="2" id="KW-0472">Membrane</keyword>
<feature type="transmembrane region" description="Helical" evidence="2">
    <location>
        <begin position="116"/>
        <end position="140"/>
    </location>
</feature>
<dbReference type="GeneID" id="79271236"/>
<evidence type="ECO:0000313" key="3">
    <source>
        <dbReference type="EMBL" id="MFC7097849.1"/>
    </source>
</evidence>
<dbReference type="RefSeq" id="WP_276237655.1">
    <property type="nucleotide sequence ID" value="NZ_CP119989.1"/>
</dbReference>
<keyword evidence="2" id="KW-1133">Transmembrane helix</keyword>
<evidence type="ECO:0000256" key="1">
    <source>
        <dbReference type="SAM" id="MobiDB-lite"/>
    </source>
</evidence>
<organism evidence="3 4">
    <name type="scientific">Halobaculum marinum</name>
    <dbReference type="NCBI Taxonomy" id="3031996"/>
    <lineage>
        <taxon>Archaea</taxon>
        <taxon>Methanobacteriati</taxon>
        <taxon>Methanobacteriota</taxon>
        <taxon>Stenosarchaea group</taxon>
        <taxon>Halobacteria</taxon>
        <taxon>Halobacteriales</taxon>
        <taxon>Haloferacaceae</taxon>
        <taxon>Halobaculum</taxon>
    </lineage>
</organism>
<accession>A0ABD5X214</accession>
<name>A0ABD5X214_9EURY</name>
<evidence type="ECO:0000313" key="4">
    <source>
        <dbReference type="Proteomes" id="UP001596388"/>
    </source>
</evidence>
<reference evidence="3 4" key="1">
    <citation type="journal article" date="2019" name="Int. J. Syst. Evol. Microbiol.">
        <title>The Global Catalogue of Microorganisms (GCM) 10K type strain sequencing project: providing services to taxonomists for standard genome sequencing and annotation.</title>
        <authorList>
            <consortium name="The Broad Institute Genomics Platform"/>
            <consortium name="The Broad Institute Genome Sequencing Center for Infectious Disease"/>
            <person name="Wu L."/>
            <person name="Ma J."/>
        </authorList>
    </citation>
    <scope>NUCLEOTIDE SEQUENCE [LARGE SCALE GENOMIC DNA]</scope>
    <source>
        <strain evidence="3 4">DT55</strain>
    </source>
</reference>
<feature type="region of interest" description="Disordered" evidence="1">
    <location>
        <begin position="1"/>
        <end position="21"/>
    </location>
</feature>
<keyword evidence="2" id="KW-0812">Transmembrane</keyword>
<dbReference type="EMBL" id="JBHTAG010000003">
    <property type="protein sequence ID" value="MFC7097849.1"/>
    <property type="molecule type" value="Genomic_DNA"/>
</dbReference>
<proteinExistence type="predicted"/>
<feature type="compositionally biased region" description="Basic and acidic residues" evidence="1">
    <location>
        <begin position="1"/>
        <end position="16"/>
    </location>
</feature>
<feature type="transmembrane region" description="Helical" evidence="2">
    <location>
        <begin position="146"/>
        <end position="166"/>
    </location>
</feature>
<comment type="caution">
    <text evidence="3">The sequence shown here is derived from an EMBL/GenBank/DDBJ whole genome shotgun (WGS) entry which is preliminary data.</text>
</comment>
<evidence type="ECO:0000256" key="2">
    <source>
        <dbReference type="SAM" id="Phobius"/>
    </source>
</evidence>